<dbReference type="Pfam" id="PF13508">
    <property type="entry name" value="Acetyltransf_7"/>
    <property type="match status" value="1"/>
</dbReference>
<protein>
    <recommendedName>
        <fullName evidence="1">N-acetyltransferase domain-containing protein</fullName>
    </recommendedName>
</protein>
<name>A0A0F9CRA7_9ZZZZ</name>
<reference evidence="2" key="1">
    <citation type="journal article" date="2015" name="Nature">
        <title>Complex archaea that bridge the gap between prokaryotes and eukaryotes.</title>
        <authorList>
            <person name="Spang A."/>
            <person name="Saw J.H."/>
            <person name="Jorgensen S.L."/>
            <person name="Zaremba-Niedzwiedzka K."/>
            <person name="Martijn J."/>
            <person name="Lind A.E."/>
            <person name="van Eijk R."/>
            <person name="Schleper C."/>
            <person name="Guy L."/>
            <person name="Ettema T.J."/>
        </authorList>
    </citation>
    <scope>NUCLEOTIDE SEQUENCE</scope>
</reference>
<dbReference type="InterPro" id="IPR016181">
    <property type="entry name" value="Acyl_CoA_acyltransferase"/>
</dbReference>
<dbReference type="PANTHER" id="PTHR42791:SF1">
    <property type="entry name" value="N-ACETYLTRANSFERASE DOMAIN-CONTAINING PROTEIN"/>
    <property type="match status" value="1"/>
</dbReference>
<organism evidence="2">
    <name type="scientific">marine sediment metagenome</name>
    <dbReference type="NCBI Taxonomy" id="412755"/>
    <lineage>
        <taxon>unclassified sequences</taxon>
        <taxon>metagenomes</taxon>
        <taxon>ecological metagenomes</taxon>
    </lineage>
</organism>
<accession>A0A0F9CRA7</accession>
<dbReference type="InterPro" id="IPR052523">
    <property type="entry name" value="Trichothecene_AcTrans"/>
</dbReference>
<dbReference type="AlphaFoldDB" id="A0A0F9CRA7"/>
<dbReference type="GO" id="GO:0016747">
    <property type="term" value="F:acyltransferase activity, transferring groups other than amino-acyl groups"/>
    <property type="evidence" value="ECO:0007669"/>
    <property type="project" value="InterPro"/>
</dbReference>
<proteinExistence type="predicted"/>
<dbReference type="CDD" id="cd04301">
    <property type="entry name" value="NAT_SF"/>
    <property type="match status" value="1"/>
</dbReference>
<dbReference type="PANTHER" id="PTHR42791">
    <property type="entry name" value="GNAT FAMILY ACETYLTRANSFERASE"/>
    <property type="match status" value="1"/>
</dbReference>
<dbReference type="PROSITE" id="PS51186">
    <property type="entry name" value="GNAT"/>
    <property type="match status" value="1"/>
</dbReference>
<dbReference type="SUPFAM" id="SSF55729">
    <property type="entry name" value="Acyl-CoA N-acyltransferases (Nat)"/>
    <property type="match status" value="1"/>
</dbReference>
<evidence type="ECO:0000313" key="2">
    <source>
        <dbReference type="EMBL" id="KKL28962.1"/>
    </source>
</evidence>
<comment type="caution">
    <text evidence="2">The sequence shown here is derived from an EMBL/GenBank/DDBJ whole genome shotgun (WGS) entry which is preliminary data.</text>
</comment>
<gene>
    <name evidence="2" type="ORF">LCGC14_2369910</name>
</gene>
<dbReference type="Gene3D" id="3.40.630.30">
    <property type="match status" value="1"/>
</dbReference>
<dbReference type="EMBL" id="LAZR01034907">
    <property type="protein sequence ID" value="KKL28962.1"/>
    <property type="molecule type" value="Genomic_DNA"/>
</dbReference>
<sequence length="211" mass="24622">MSELYLLKRLPEDQIEAASRVAARALHDDPLSIYYYPDPIERKIKSVIQCETLIMLGILSGEVYTISGDIQSVAVWNPYRITDLKISKQSKEIIRKLRKLRREMPSDRLFTERYGIVTEIFNSFHNEHANFPHWYLTLIAIDPSHQGKGCASMLLRAKLREIDKQNVPCYLNTQNENNVPLYEHFGFELVGKTKVTNSNFYYHGMLRNKKK</sequence>
<evidence type="ECO:0000259" key="1">
    <source>
        <dbReference type="PROSITE" id="PS51186"/>
    </source>
</evidence>
<feature type="domain" description="N-acetyltransferase" evidence="1">
    <location>
        <begin position="68"/>
        <end position="211"/>
    </location>
</feature>
<dbReference type="InterPro" id="IPR000182">
    <property type="entry name" value="GNAT_dom"/>
</dbReference>